<reference evidence="1" key="1">
    <citation type="submission" date="2012-11" db="EMBL/GenBank/DDBJ databases">
        <title>Permanent draft genomes of Rhodopirellula europaea strain SH398 and 6C.</title>
        <authorList>
            <person name="Richter M."/>
            <person name="Richter-Heitmann T."/>
            <person name="Frank C."/>
            <person name="Harder J."/>
            <person name="Glockner F.O."/>
        </authorList>
    </citation>
    <scope>NUCLEOTIDE SEQUENCE</scope>
    <source>
        <strain evidence="1">6C</strain>
    </source>
</reference>
<dbReference type="Proteomes" id="UP000011529">
    <property type="component" value="Unassembled WGS sequence"/>
</dbReference>
<dbReference type="EMBL" id="ANMO01000030">
    <property type="protein sequence ID" value="EMB18633.1"/>
    <property type="molecule type" value="Genomic_DNA"/>
</dbReference>
<sequence>MSDGNPRTGHSACFRFVGSGEWHHRGDALFLTACCSGCFNDFRLIA</sequence>
<organism evidence="1 2">
    <name type="scientific">Rhodopirellula europaea 6C</name>
    <dbReference type="NCBI Taxonomy" id="1263867"/>
    <lineage>
        <taxon>Bacteria</taxon>
        <taxon>Pseudomonadati</taxon>
        <taxon>Planctomycetota</taxon>
        <taxon>Planctomycetia</taxon>
        <taxon>Pirellulales</taxon>
        <taxon>Pirellulaceae</taxon>
        <taxon>Rhodopirellula</taxon>
    </lineage>
</organism>
<comment type="caution">
    <text evidence="1">The sequence shown here is derived from an EMBL/GenBank/DDBJ whole genome shotgun (WGS) entry which is preliminary data.</text>
</comment>
<evidence type="ECO:0000313" key="2">
    <source>
        <dbReference type="Proteomes" id="UP000011529"/>
    </source>
</evidence>
<evidence type="ECO:0000313" key="1">
    <source>
        <dbReference type="EMBL" id="EMB18633.1"/>
    </source>
</evidence>
<proteinExistence type="predicted"/>
<accession>M2BAD8</accession>
<protein>
    <submittedName>
        <fullName evidence="1">Uncharacterized protein</fullName>
    </submittedName>
</protein>
<dbReference type="AlphaFoldDB" id="M2BAD8"/>
<name>M2BAD8_9BACT</name>
<gene>
    <name evidence="1" type="ORF">RE6C_00627</name>
</gene>
<keyword evidence="2" id="KW-1185">Reference proteome</keyword>
<reference evidence="1" key="2">
    <citation type="journal article" date="2013" name="Mar. Genomics">
        <title>Expression of sulfatases in Rhodopirellula baltica and the diversity of sulfatases in the genus Rhodopirellula.</title>
        <authorList>
            <person name="Wegner C.E."/>
            <person name="Richter-Heitmann T."/>
            <person name="Klindworth A."/>
            <person name="Klockow C."/>
            <person name="Richter M."/>
            <person name="Achstetter T."/>
            <person name="Glockner F.O."/>
            <person name="Harder J."/>
        </authorList>
    </citation>
    <scope>NUCLEOTIDE SEQUENCE [LARGE SCALE GENOMIC DNA]</scope>
    <source>
        <strain evidence="1">6C</strain>
    </source>
</reference>